<name>A0A6M3XZG5_9ZZZZ</name>
<dbReference type="EMBL" id="MT145084">
    <property type="protein sequence ID" value="QJI03395.1"/>
    <property type="molecule type" value="Genomic_DNA"/>
</dbReference>
<protein>
    <submittedName>
        <fullName evidence="1">Uncharacterized protein</fullName>
    </submittedName>
</protein>
<reference evidence="1" key="1">
    <citation type="submission" date="2020-03" db="EMBL/GenBank/DDBJ databases">
        <title>The deep terrestrial virosphere.</title>
        <authorList>
            <person name="Holmfeldt K."/>
            <person name="Nilsson E."/>
            <person name="Simone D."/>
            <person name="Lopez-Fernandez M."/>
            <person name="Wu X."/>
            <person name="de Brujin I."/>
            <person name="Lundin D."/>
            <person name="Andersson A."/>
            <person name="Bertilsson S."/>
            <person name="Dopson M."/>
        </authorList>
    </citation>
    <scope>NUCLEOTIDE SEQUENCE</scope>
    <source>
        <strain evidence="1">TM448B04481</strain>
    </source>
</reference>
<organism evidence="1">
    <name type="scientific">viral metagenome</name>
    <dbReference type="NCBI Taxonomy" id="1070528"/>
    <lineage>
        <taxon>unclassified sequences</taxon>
        <taxon>metagenomes</taxon>
        <taxon>organismal metagenomes</taxon>
    </lineage>
</organism>
<gene>
    <name evidence="1" type="ORF">TM448B04481_0005</name>
</gene>
<accession>A0A6M3XZG5</accession>
<proteinExistence type="predicted"/>
<sequence>MTDEPKTAEDLVRETVKILQRGLPGRDLDDRGVIIELWGPLDTKRARGIYQPATPPKRP</sequence>
<dbReference type="AlphaFoldDB" id="A0A6M3XZG5"/>
<evidence type="ECO:0000313" key="1">
    <source>
        <dbReference type="EMBL" id="QJI03395.1"/>
    </source>
</evidence>